<dbReference type="STRING" id="1620.IV67_GL000688"/>
<keyword evidence="1" id="KW-1133">Transmembrane helix</keyword>
<sequence>MLQVLEFGVTVVVLIAVIIWGGHQFWSQTNRFTTKQLLVTLIFAAIDIAILFYLLGKWY</sequence>
<gene>
    <name evidence="2" type="ORF">IV67_GL000688</name>
</gene>
<dbReference type="AlphaFoldDB" id="A0A0R2JIP3"/>
<comment type="caution">
    <text evidence="2">The sequence shown here is derived from an EMBL/GenBank/DDBJ whole genome shotgun (WGS) entry which is preliminary data.</text>
</comment>
<dbReference type="EMBL" id="JQCD01000024">
    <property type="protein sequence ID" value="KRN77167.1"/>
    <property type="molecule type" value="Genomic_DNA"/>
</dbReference>
<dbReference type="PATRIC" id="fig|1620.3.peg.697"/>
<evidence type="ECO:0000313" key="3">
    <source>
        <dbReference type="Proteomes" id="UP000051673"/>
    </source>
</evidence>
<accession>A0A0R2JIP3</accession>
<dbReference type="RefSeq" id="WP_057788177.1">
    <property type="nucleotide sequence ID" value="NZ_JQCD01000024.1"/>
</dbReference>
<evidence type="ECO:0000313" key="2">
    <source>
        <dbReference type="EMBL" id="KRN77167.1"/>
    </source>
</evidence>
<protein>
    <submittedName>
        <fullName evidence="2">Uncharacterized protein</fullName>
    </submittedName>
</protein>
<feature type="transmembrane region" description="Helical" evidence="1">
    <location>
        <begin position="7"/>
        <end position="26"/>
    </location>
</feature>
<organism evidence="2 3">
    <name type="scientific">Weissella minor</name>
    <dbReference type="NCBI Taxonomy" id="1620"/>
    <lineage>
        <taxon>Bacteria</taxon>
        <taxon>Bacillati</taxon>
        <taxon>Bacillota</taxon>
        <taxon>Bacilli</taxon>
        <taxon>Lactobacillales</taxon>
        <taxon>Lactobacillaceae</taxon>
        <taxon>Weissella</taxon>
    </lineage>
</organism>
<reference evidence="2 3" key="1">
    <citation type="journal article" date="2015" name="Genome Announc.">
        <title>Expanding the biotechnology potential of lactobacilli through comparative genomics of 213 strains and associated genera.</title>
        <authorList>
            <person name="Sun Z."/>
            <person name="Harris H.M."/>
            <person name="McCann A."/>
            <person name="Guo C."/>
            <person name="Argimon S."/>
            <person name="Zhang W."/>
            <person name="Yang X."/>
            <person name="Jeffery I.B."/>
            <person name="Cooney J.C."/>
            <person name="Kagawa T.F."/>
            <person name="Liu W."/>
            <person name="Song Y."/>
            <person name="Salvetti E."/>
            <person name="Wrobel A."/>
            <person name="Rasinkangas P."/>
            <person name="Parkhill J."/>
            <person name="Rea M.C."/>
            <person name="O'Sullivan O."/>
            <person name="Ritari J."/>
            <person name="Douillard F.P."/>
            <person name="Paul Ross R."/>
            <person name="Yang R."/>
            <person name="Briner A.E."/>
            <person name="Felis G.E."/>
            <person name="de Vos W.M."/>
            <person name="Barrangou R."/>
            <person name="Klaenhammer T.R."/>
            <person name="Caufield P.W."/>
            <person name="Cui Y."/>
            <person name="Zhang H."/>
            <person name="O'Toole P.W."/>
        </authorList>
    </citation>
    <scope>NUCLEOTIDE SEQUENCE [LARGE SCALE GENOMIC DNA]</scope>
    <source>
        <strain evidence="2 3">DSM 20014</strain>
    </source>
</reference>
<keyword evidence="3" id="KW-1185">Reference proteome</keyword>
<feature type="transmembrane region" description="Helical" evidence="1">
    <location>
        <begin position="38"/>
        <end position="56"/>
    </location>
</feature>
<keyword evidence="1" id="KW-0472">Membrane</keyword>
<keyword evidence="1" id="KW-0812">Transmembrane</keyword>
<evidence type="ECO:0000256" key="1">
    <source>
        <dbReference type="SAM" id="Phobius"/>
    </source>
</evidence>
<dbReference type="Proteomes" id="UP000051673">
    <property type="component" value="Unassembled WGS sequence"/>
</dbReference>
<proteinExistence type="predicted"/>
<name>A0A0R2JIP3_9LACO</name>